<proteinExistence type="predicted"/>
<evidence type="ECO:0000313" key="3">
    <source>
        <dbReference type="EMBL" id="OGZ30051.1"/>
    </source>
</evidence>
<protein>
    <submittedName>
        <fullName evidence="3">Uncharacterized protein</fullName>
    </submittedName>
</protein>
<feature type="region of interest" description="Disordered" evidence="1">
    <location>
        <begin position="183"/>
        <end position="231"/>
    </location>
</feature>
<dbReference type="AlphaFoldDB" id="A0A1G2EXH3"/>
<keyword evidence="2" id="KW-0812">Transmembrane</keyword>
<keyword evidence="2" id="KW-0472">Membrane</keyword>
<feature type="transmembrane region" description="Helical" evidence="2">
    <location>
        <begin position="13"/>
        <end position="31"/>
    </location>
</feature>
<dbReference type="Proteomes" id="UP000177486">
    <property type="component" value="Unassembled WGS sequence"/>
</dbReference>
<comment type="caution">
    <text evidence="3">The sequence shown here is derived from an EMBL/GenBank/DDBJ whole genome shotgun (WGS) entry which is preliminary data.</text>
</comment>
<dbReference type="EMBL" id="MHMQ01000027">
    <property type="protein sequence ID" value="OGZ30051.1"/>
    <property type="molecule type" value="Genomic_DNA"/>
</dbReference>
<evidence type="ECO:0000256" key="1">
    <source>
        <dbReference type="SAM" id="MobiDB-lite"/>
    </source>
</evidence>
<organism evidence="3 4">
    <name type="scientific">Candidatus Niyogibacteria bacterium RIFCSPLOWO2_01_FULL_45_48</name>
    <dbReference type="NCBI Taxonomy" id="1801724"/>
    <lineage>
        <taxon>Bacteria</taxon>
        <taxon>Candidatus Niyogiibacteriota</taxon>
    </lineage>
</organism>
<sequence>MRTVFYSEPWFEWAIPVAAVAIAAYLLFAILSRTSYSKMWKIFLTALFVPIAVVLFNIPNFYENFRAGSSDRNCPEVNINPLTGEIEPIKYDYMWLHAVPGPADTGFVELFLKQHEIFGENQNVKNSHVCRLPYDEKTKKLLQNLKDAQKKQGDAAKKAGVPAERFSEFGEIKITLPGSAESRAKMDSFLRKRSDEKKKGEKDRDDSFGNAEFKAPERENAPKQDGTAPTP</sequence>
<name>A0A1G2EXH3_9BACT</name>
<gene>
    <name evidence="3" type="ORF">A2931_03955</name>
</gene>
<evidence type="ECO:0000256" key="2">
    <source>
        <dbReference type="SAM" id="Phobius"/>
    </source>
</evidence>
<reference evidence="3 4" key="1">
    <citation type="journal article" date="2016" name="Nat. Commun.">
        <title>Thousands of microbial genomes shed light on interconnected biogeochemical processes in an aquifer system.</title>
        <authorList>
            <person name="Anantharaman K."/>
            <person name="Brown C.T."/>
            <person name="Hug L.A."/>
            <person name="Sharon I."/>
            <person name="Castelle C.J."/>
            <person name="Probst A.J."/>
            <person name="Thomas B.C."/>
            <person name="Singh A."/>
            <person name="Wilkins M.J."/>
            <person name="Karaoz U."/>
            <person name="Brodie E.L."/>
            <person name="Williams K.H."/>
            <person name="Hubbard S.S."/>
            <person name="Banfield J.F."/>
        </authorList>
    </citation>
    <scope>NUCLEOTIDE SEQUENCE [LARGE SCALE GENOMIC DNA]</scope>
</reference>
<accession>A0A1G2EXH3</accession>
<feature type="compositionally biased region" description="Basic and acidic residues" evidence="1">
    <location>
        <begin position="183"/>
        <end position="207"/>
    </location>
</feature>
<keyword evidence="2" id="KW-1133">Transmembrane helix</keyword>
<evidence type="ECO:0000313" key="4">
    <source>
        <dbReference type="Proteomes" id="UP000177486"/>
    </source>
</evidence>
<feature type="transmembrane region" description="Helical" evidence="2">
    <location>
        <begin position="43"/>
        <end position="62"/>
    </location>
</feature>